<sequence length="54" mass="6053">MLVATLLALAGFIGAGRRRNYLGLALKSGYVIAGFSQNHHSPRLRRYVRTQPRQ</sequence>
<organism evidence="1 2">
    <name type="scientific">Paracoccus litorisediminis</name>
    <dbReference type="NCBI Taxonomy" id="2006130"/>
    <lineage>
        <taxon>Bacteria</taxon>
        <taxon>Pseudomonadati</taxon>
        <taxon>Pseudomonadota</taxon>
        <taxon>Alphaproteobacteria</taxon>
        <taxon>Rhodobacterales</taxon>
        <taxon>Paracoccaceae</taxon>
        <taxon>Paracoccus</taxon>
    </lineage>
</organism>
<gene>
    <name evidence="1" type="ORF">GL300_17785</name>
</gene>
<dbReference type="AlphaFoldDB" id="A0A844HLC4"/>
<name>A0A844HLC4_9RHOB</name>
<reference evidence="1 2" key="1">
    <citation type="submission" date="2019-11" db="EMBL/GenBank/DDBJ databases">
        <authorList>
            <person name="Dong K."/>
        </authorList>
    </citation>
    <scope>NUCLEOTIDE SEQUENCE [LARGE SCALE GENOMIC DNA]</scope>
    <source>
        <strain evidence="1 2">NBRC 112902</strain>
    </source>
</reference>
<accession>A0A844HLC4</accession>
<dbReference type="Proteomes" id="UP000449846">
    <property type="component" value="Unassembled WGS sequence"/>
</dbReference>
<dbReference type="EMBL" id="WMIG01000012">
    <property type="protein sequence ID" value="MTH61063.1"/>
    <property type="molecule type" value="Genomic_DNA"/>
</dbReference>
<dbReference type="RefSeq" id="WP_155040997.1">
    <property type="nucleotide sequence ID" value="NZ_JBHGCD010000030.1"/>
</dbReference>
<comment type="caution">
    <text evidence="1">The sequence shown here is derived from an EMBL/GenBank/DDBJ whole genome shotgun (WGS) entry which is preliminary data.</text>
</comment>
<evidence type="ECO:0000313" key="2">
    <source>
        <dbReference type="Proteomes" id="UP000449846"/>
    </source>
</evidence>
<proteinExistence type="predicted"/>
<protein>
    <submittedName>
        <fullName evidence="1">Uncharacterized protein</fullName>
    </submittedName>
</protein>
<evidence type="ECO:0000313" key="1">
    <source>
        <dbReference type="EMBL" id="MTH61063.1"/>
    </source>
</evidence>
<keyword evidence="2" id="KW-1185">Reference proteome</keyword>